<evidence type="ECO:0000256" key="1">
    <source>
        <dbReference type="ARBA" id="ARBA00004651"/>
    </source>
</evidence>
<dbReference type="PANTHER" id="PTHR43370">
    <property type="entry name" value="SUGAR ABC TRANSPORTER INTEGRAL MEMBRANE PROTEIN-RELATED"/>
    <property type="match status" value="1"/>
</dbReference>
<dbReference type="GO" id="GO:0005886">
    <property type="term" value="C:plasma membrane"/>
    <property type="evidence" value="ECO:0007669"/>
    <property type="project" value="UniProtKB-SubCell"/>
</dbReference>
<gene>
    <name evidence="7" type="ORF">WH95_08125</name>
</gene>
<keyword evidence="3 6" id="KW-0812">Transmembrane</keyword>
<sequence>MYLLLLSTLDSTLRVSAPLVLCAMAGIFSERSGIIDISLEGKLLGSAFAAAVVAFETGSAFLGLGAAIVTSILMGLLHGFACITHRGNQVVSGLAINILASGLTVTLGGAWYGKGGQTETLSGDARFSPITFPGAEALVDVPVIGPLYIELISGHNLLVYIAFLAVPVTWWVLYKTRFGLRLRAVGENPQAVDTAGISVTFLRYRSVIIAGILCGIAGAYLSTGQNAAFGKEMSAGQGYIALAAMIFGKWKPVPGLLACMLFGFLDAMAVRLQGVELPGIGEIPVQFMQALPYVLTVILLAGFIGKAVAPKAIGRPYVKER</sequence>
<comment type="caution">
    <text evidence="7">The sequence shown here is derived from an EMBL/GenBank/DDBJ whole genome shotgun (WGS) entry which is preliminary data.</text>
</comment>
<feature type="transmembrane region" description="Helical" evidence="6">
    <location>
        <begin position="290"/>
        <end position="309"/>
    </location>
</feature>
<protein>
    <submittedName>
        <fullName evidence="7">Sugar ABC transporter permease</fullName>
    </submittedName>
</protein>
<dbReference type="InterPro" id="IPR001851">
    <property type="entry name" value="ABC_transp_permease"/>
</dbReference>
<dbReference type="OrthoDB" id="9792579at2"/>
<proteinExistence type="predicted"/>
<evidence type="ECO:0000256" key="2">
    <source>
        <dbReference type="ARBA" id="ARBA00022475"/>
    </source>
</evidence>
<organism evidence="7 8">
    <name type="scientific">Kiloniella litopenaei</name>
    <dbReference type="NCBI Taxonomy" id="1549748"/>
    <lineage>
        <taxon>Bacteria</taxon>
        <taxon>Pseudomonadati</taxon>
        <taxon>Pseudomonadota</taxon>
        <taxon>Alphaproteobacteria</taxon>
        <taxon>Rhodospirillales</taxon>
        <taxon>Kiloniellaceae</taxon>
        <taxon>Kiloniella</taxon>
    </lineage>
</organism>
<keyword evidence="8" id="KW-1185">Reference proteome</keyword>
<feature type="transmembrane region" description="Helical" evidence="6">
    <location>
        <begin position="46"/>
        <end position="78"/>
    </location>
</feature>
<evidence type="ECO:0000256" key="3">
    <source>
        <dbReference type="ARBA" id="ARBA00022692"/>
    </source>
</evidence>
<comment type="subcellular location">
    <subcellularLocation>
        <location evidence="1">Cell membrane</location>
        <topology evidence="1">Multi-pass membrane protein</topology>
    </subcellularLocation>
</comment>
<dbReference type="Proteomes" id="UP000034491">
    <property type="component" value="Unassembled WGS sequence"/>
</dbReference>
<dbReference type="GO" id="GO:0022857">
    <property type="term" value="F:transmembrane transporter activity"/>
    <property type="evidence" value="ECO:0007669"/>
    <property type="project" value="InterPro"/>
</dbReference>
<keyword evidence="4 6" id="KW-1133">Transmembrane helix</keyword>
<evidence type="ECO:0000256" key="5">
    <source>
        <dbReference type="ARBA" id="ARBA00023136"/>
    </source>
</evidence>
<dbReference type="PANTHER" id="PTHR43370:SF1">
    <property type="entry name" value="GUANOSINE ABC TRANSPORTER PERMEASE PROTEIN NUPQ"/>
    <property type="match status" value="1"/>
</dbReference>
<dbReference type="STRING" id="1549748.WH95_08125"/>
<dbReference type="PATRIC" id="fig|1549748.8.peg.3579"/>
<dbReference type="AlphaFoldDB" id="A0A0M2RCB7"/>
<evidence type="ECO:0000313" key="7">
    <source>
        <dbReference type="EMBL" id="KKJ77650.1"/>
    </source>
</evidence>
<name>A0A0M2RCB7_9PROT</name>
<evidence type="ECO:0000256" key="4">
    <source>
        <dbReference type="ARBA" id="ARBA00022989"/>
    </source>
</evidence>
<reference evidence="7 8" key="1">
    <citation type="submission" date="2015-03" db="EMBL/GenBank/DDBJ databases">
        <title>Genome sequence of Kiloniella sp. P1-1, isolated from the gut microflora of Pacific white shrimp, Penaeus vannamei.</title>
        <authorList>
            <person name="Shao Z."/>
            <person name="Wang L."/>
            <person name="Li X."/>
        </authorList>
    </citation>
    <scope>NUCLEOTIDE SEQUENCE [LARGE SCALE GENOMIC DNA]</scope>
    <source>
        <strain evidence="7 8">P1-1</strain>
    </source>
</reference>
<evidence type="ECO:0000256" key="6">
    <source>
        <dbReference type="SAM" id="Phobius"/>
    </source>
</evidence>
<evidence type="ECO:0000313" key="8">
    <source>
        <dbReference type="Proteomes" id="UP000034491"/>
    </source>
</evidence>
<dbReference type="EMBL" id="LANI01000004">
    <property type="protein sequence ID" value="KKJ77650.1"/>
    <property type="molecule type" value="Genomic_DNA"/>
</dbReference>
<feature type="transmembrane region" description="Helical" evidence="6">
    <location>
        <begin position="90"/>
        <end position="112"/>
    </location>
</feature>
<feature type="transmembrane region" description="Helical" evidence="6">
    <location>
        <begin position="157"/>
        <end position="174"/>
    </location>
</feature>
<keyword evidence="5 6" id="KW-0472">Membrane</keyword>
<accession>A0A0M2RCB7</accession>
<dbReference type="Pfam" id="PF02653">
    <property type="entry name" value="BPD_transp_2"/>
    <property type="match status" value="1"/>
</dbReference>
<dbReference type="CDD" id="cd06580">
    <property type="entry name" value="TM_PBP1_transp_TpRbsC_like"/>
    <property type="match status" value="1"/>
</dbReference>
<keyword evidence="2" id="KW-1003">Cell membrane</keyword>